<protein>
    <recommendedName>
        <fullName evidence="1">Integrase zinc-binding domain-containing protein</fullName>
    </recommendedName>
</protein>
<accession>A0A8I6S055</accession>
<dbReference type="Pfam" id="PF17921">
    <property type="entry name" value="Integrase_H2C2"/>
    <property type="match status" value="1"/>
</dbReference>
<sequence>MELDPNLVVVSLDQCDPEAELCKNSCLYTIPSAPCGPDVHQLATSVQCFSGLEQTLSHIQSLQIPQVQPTFDDGILTGSAPLYQNSTFQSFSSSFVPPIPADSSPFFLLTSAEIEQDLAPQATEDDERKHPTDEYEYYKEIEDYLFKNVLPEGYSDIYYRNLKKRSQHYLMHNGELHHNPKNPKRVIMMKEKQDEILKNTHIVPSNGIHLGIKKMVNFLEEKYFWRGLYTSVSQYVKNCVQCREKNDFFSNLAIQNESSSENNKNRVKINTTGIQTVSNVWAKVEIAINGPFKITNLRNEYIMSIVDPETCFILAMPITNNGHSTKLTQFMLQTFYTFGFPKTAEVVASDLLFEAVSTEFVWRLSNFSDAKKYLKKREKAQNVWVGELFELLKKRHAMNWDRELGQFLYQFRMGGINQFANSAFCPFYAMYHRIPELFLNEENKENQFEGPKNNSFFKSQIESNQQQLNDFGETLPSLVLEEPQYSVEDPDTSQNSSLSISDSDQTAVECGLDLTTETDDTIEGNVKCIKEFLAETKDLRRRRGKYQKYSAELQNTIANYSLKHGSQNAAIYFTRLLKAPISESTIRSIVKSYGEFMPALKEEIANYAVIHGVEKTAKHYSEKLKKRVTECLVRRFKTLYIKKPECKTTTTELNSKTEPNASEFAKEYPQDNLDLTDCFEPIVSIDPKLDTENLNKTYSIDSSTNQFLKTVEYQNSSSSSLPLFSQLDNLNLNTSLPIYQTPFTQTPVGLSHPGNMDIGQALQSPIVLVTNENYDSTVLPDKPEQIEWPPDLQPINNSIQETVFIDPMGEASQEEEEEEDIVYFPIDSPPIVKRKKRPKNSKEPRGKKRGRYTFYSPELRAEIGKYAAEHGSLKASNHFSKILGHDLPESTARGYKEKYLKKLKHCDVTTLGYSQRGRPVRLGKYDEVVQECLKELIKSGEKVTSFLAITTAKQILNKYEPGLLQENGGNVVLNTTWAKSVLRRIGVHNSS</sequence>
<proteinExistence type="predicted"/>
<dbReference type="InterPro" id="IPR052160">
    <property type="entry name" value="Gypsy_RT_Integrase-like"/>
</dbReference>
<name>A0A8I6S055_CIMLE</name>
<gene>
    <name evidence="2" type="primary">106668790</name>
</gene>
<evidence type="ECO:0000259" key="1">
    <source>
        <dbReference type="Pfam" id="PF17921"/>
    </source>
</evidence>
<evidence type="ECO:0000313" key="2">
    <source>
        <dbReference type="EnsemblMetazoa" id="XP_014253371.1"/>
    </source>
</evidence>
<dbReference type="InterPro" id="IPR041588">
    <property type="entry name" value="Integrase_H2C2"/>
</dbReference>
<feature type="domain" description="Integrase zinc-binding" evidence="1">
    <location>
        <begin position="191"/>
        <end position="246"/>
    </location>
</feature>
<evidence type="ECO:0000313" key="3">
    <source>
        <dbReference type="Proteomes" id="UP000494040"/>
    </source>
</evidence>
<dbReference type="KEGG" id="clec:106668790"/>
<keyword evidence="3" id="KW-1185">Reference proteome</keyword>
<dbReference type="PANTHER" id="PTHR47266">
    <property type="entry name" value="ENDONUCLEASE-RELATED"/>
    <property type="match status" value="1"/>
</dbReference>
<organism evidence="2 3">
    <name type="scientific">Cimex lectularius</name>
    <name type="common">Bed bug</name>
    <name type="synonym">Acanthia lectularia</name>
    <dbReference type="NCBI Taxonomy" id="79782"/>
    <lineage>
        <taxon>Eukaryota</taxon>
        <taxon>Metazoa</taxon>
        <taxon>Ecdysozoa</taxon>
        <taxon>Arthropoda</taxon>
        <taxon>Hexapoda</taxon>
        <taxon>Insecta</taxon>
        <taxon>Pterygota</taxon>
        <taxon>Neoptera</taxon>
        <taxon>Paraneoptera</taxon>
        <taxon>Hemiptera</taxon>
        <taxon>Heteroptera</taxon>
        <taxon>Panheteroptera</taxon>
        <taxon>Cimicomorpha</taxon>
        <taxon>Cimicidae</taxon>
        <taxon>Cimex</taxon>
    </lineage>
</organism>
<dbReference type="Gene3D" id="1.10.340.70">
    <property type="match status" value="1"/>
</dbReference>
<reference evidence="2" key="1">
    <citation type="submission" date="2022-01" db="UniProtKB">
        <authorList>
            <consortium name="EnsemblMetazoa"/>
        </authorList>
    </citation>
    <scope>IDENTIFICATION</scope>
</reference>
<dbReference type="OrthoDB" id="413122at2759"/>
<dbReference type="AlphaFoldDB" id="A0A8I6S055"/>
<dbReference type="Proteomes" id="UP000494040">
    <property type="component" value="Unassembled WGS sequence"/>
</dbReference>
<dbReference type="EnsemblMetazoa" id="XM_014397885.2">
    <property type="protein sequence ID" value="XP_014253371.1"/>
    <property type="gene ID" value="LOC106668790"/>
</dbReference>